<protein>
    <submittedName>
        <fullName evidence="2">Aromatic amino acid aminotransferase</fullName>
    </submittedName>
</protein>
<sequence>MTGHINLQLGWPSPAIFPSAQVLEGASNVLSSPEKAATALVYGPDAGYAPLRESIANWLSSIYSRDHAITPDRVCITNGASGNLDNILARFTEPGYTRNIWMIEPSYFLACPIFLDNGFEGRLRGVPEDDEGLDTQFLRNALEESERNATQQVPLVKKAPRYEKLYKHIIYAVPTFSNPSGKTMSLRRRHELIRLAREFDALVVTDDVYDVLRWPQEEDADISRLGDVPPRIVDADRFLDGGPKDKWGNAMSNGSFSKIIAPGIRVGWAEATPALSLALSTVGATRSGGCPTQISASFVHEMLDSGSLQKYLNETVIPTFRKRFYGMMKAIDQRLVPLGFEVSVGKPYERAPPPTNGLTNGHSNGDQSIPPEAGGYFTYLTLPMDQSGKGAELAAQALKDFDLKFAFGDMFKVHGDDSCAERAAKGFGKGIRLSWAWHTTDEIIEGIERLAQLIERERKRGV</sequence>
<dbReference type="GO" id="GO:0047536">
    <property type="term" value="F:2-aminoadipate transaminase activity"/>
    <property type="evidence" value="ECO:0007669"/>
    <property type="project" value="TreeGrafter"/>
</dbReference>
<evidence type="ECO:0000259" key="1">
    <source>
        <dbReference type="Pfam" id="PF00155"/>
    </source>
</evidence>
<dbReference type="CDD" id="cd00609">
    <property type="entry name" value="AAT_like"/>
    <property type="match status" value="1"/>
</dbReference>
<accession>A0A9P4V272</accession>
<dbReference type="OrthoDB" id="7042322at2759"/>
<dbReference type="FunFam" id="3.40.640.10:FF:000080">
    <property type="entry name" value="Aminotransferase, putative"/>
    <property type="match status" value="1"/>
</dbReference>
<dbReference type="PANTHER" id="PTHR42858">
    <property type="entry name" value="AMINOTRANSFERASE"/>
    <property type="match status" value="1"/>
</dbReference>
<comment type="caution">
    <text evidence="2">The sequence shown here is derived from an EMBL/GenBank/DDBJ whole genome shotgun (WGS) entry which is preliminary data.</text>
</comment>
<dbReference type="Proteomes" id="UP000799444">
    <property type="component" value="Unassembled WGS sequence"/>
</dbReference>
<dbReference type="InterPro" id="IPR015424">
    <property type="entry name" value="PyrdxlP-dep_Trfase"/>
</dbReference>
<proteinExistence type="predicted"/>
<evidence type="ECO:0000313" key="2">
    <source>
        <dbReference type="EMBL" id="KAF2733966.1"/>
    </source>
</evidence>
<dbReference type="EMBL" id="ML996154">
    <property type="protein sequence ID" value="KAF2733966.1"/>
    <property type="molecule type" value="Genomic_DNA"/>
</dbReference>
<keyword evidence="2" id="KW-0032">Aminotransferase</keyword>
<feature type="domain" description="Aminotransferase class I/classII large" evidence="1">
    <location>
        <begin position="37"/>
        <end position="316"/>
    </location>
</feature>
<dbReference type="PANTHER" id="PTHR42858:SF1">
    <property type="entry name" value="LD15494P"/>
    <property type="match status" value="1"/>
</dbReference>
<dbReference type="GO" id="GO:0030170">
    <property type="term" value="F:pyridoxal phosphate binding"/>
    <property type="evidence" value="ECO:0007669"/>
    <property type="project" value="InterPro"/>
</dbReference>
<dbReference type="SUPFAM" id="SSF53383">
    <property type="entry name" value="PLP-dependent transferases"/>
    <property type="match status" value="1"/>
</dbReference>
<keyword evidence="2" id="KW-0808">Transferase</keyword>
<dbReference type="InterPro" id="IPR015422">
    <property type="entry name" value="PyrdxlP-dep_Trfase_small"/>
</dbReference>
<evidence type="ECO:0000313" key="3">
    <source>
        <dbReference type="Proteomes" id="UP000799444"/>
    </source>
</evidence>
<dbReference type="Gene3D" id="3.90.1150.10">
    <property type="entry name" value="Aspartate Aminotransferase, domain 1"/>
    <property type="match status" value="1"/>
</dbReference>
<dbReference type="Pfam" id="PF00155">
    <property type="entry name" value="Aminotran_1_2"/>
    <property type="match status" value="1"/>
</dbReference>
<gene>
    <name evidence="2" type="ORF">EJ04DRAFT_553032</name>
</gene>
<name>A0A9P4V272_9PLEO</name>
<dbReference type="InterPro" id="IPR015421">
    <property type="entry name" value="PyrdxlP-dep_Trfase_major"/>
</dbReference>
<dbReference type="AlphaFoldDB" id="A0A9P4V272"/>
<keyword evidence="3" id="KW-1185">Reference proteome</keyword>
<dbReference type="InterPro" id="IPR004839">
    <property type="entry name" value="Aminotransferase_I/II_large"/>
</dbReference>
<dbReference type="Gene3D" id="3.40.640.10">
    <property type="entry name" value="Type I PLP-dependent aspartate aminotransferase-like (Major domain)"/>
    <property type="match status" value="1"/>
</dbReference>
<organism evidence="2 3">
    <name type="scientific">Polyplosphaeria fusca</name>
    <dbReference type="NCBI Taxonomy" id="682080"/>
    <lineage>
        <taxon>Eukaryota</taxon>
        <taxon>Fungi</taxon>
        <taxon>Dikarya</taxon>
        <taxon>Ascomycota</taxon>
        <taxon>Pezizomycotina</taxon>
        <taxon>Dothideomycetes</taxon>
        <taxon>Pleosporomycetidae</taxon>
        <taxon>Pleosporales</taxon>
        <taxon>Tetraplosphaeriaceae</taxon>
        <taxon>Polyplosphaeria</taxon>
    </lineage>
</organism>
<reference evidence="2" key="1">
    <citation type="journal article" date="2020" name="Stud. Mycol.">
        <title>101 Dothideomycetes genomes: a test case for predicting lifestyles and emergence of pathogens.</title>
        <authorList>
            <person name="Haridas S."/>
            <person name="Albert R."/>
            <person name="Binder M."/>
            <person name="Bloem J."/>
            <person name="Labutti K."/>
            <person name="Salamov A."/>
            <person name="Andreopoulos B."/>
            <person name="Baker S."/>
            <person name="Barry K."/>
            <person name="Bills G."/>
            <person name="Bluhm B."/>
            <person name="Cannon C."/>
            <person name="Castanera R."/>
            <person name="Culley D."/>
            <person name="Daum C."/>
            <person name="Ezra D."/>
            <person name="Gonzalez J."/>
            <person name="Henrissat B."/>
            <person name="Kuo A."/>
            <person name="Liang C."/>
            <person name="Lipzen A."/>
            <person name="Lutzoni F."/>
            <person name="Magnuson J."/>
            <person name="Mondo S."/>
            <person name="Nolan M."/>
            <person name="Ohm R."/>
            <person name="Pangilinan J."/>
            <person name="Park H.-J."/>
            <person name="Ramirez L."/>
            <person name="Alfaro M."/>
            <person name="Sun H."/>
            <person name="Tritt A."/>
            <person name="Yoshinaga Y."/>
            <person name="Zwiers L.-H."/>
            <person name="Turgeon B."/>
            <person name="Goodwin S."/>
            <person name="Spatafora J."/>
            <person name="Crous P."/>
            <person name="Grigoriev I."/>
        </authorList>
    </citation>
    <scope>NUCLEOTIDE SEQUENCE</scope>
    <source>
        <strain evidence="2">CBS 125425</strain>
    </source>
</reference>